<evidence type="ECO:0000313" key="2">
    <source>
        <dbReference type="Proteomes" id="UP001230220"/>
    </source>
</evidence>
<gene>
    <name evidence="1" type="ORF">J2S15_002734</name>
</gene>
<proteinExistence type="predicted"/>
<sequence>MERTLMQVYVKGSDKAVEMYIKAFNASLGSHVKNDDGTYYHSEVNVYGQILSVAECSDDTVVTGNAMQFCLHFKPEEKSLIDQAYEVLKQDATILHPLGETNYSPYMTDLIDKYGVRWCLFY</sequence>
<name>A0ABU0E4Z5_9FIRM</name>
<dbReference type="RefSeq" id="WP_307409181.1">
    <property type="nucleotide sequence ID" value="NZ_JAUSUR010000005.1"/>
</dbReference>
<dbReference type="EMBL" id="JAUSUR010000005">
    <property type="protein sequence ID" value="MDQ0361981.1"/>
    <property type="molecule type" value="Genomic_DNA"/>
</dbReference>
<dbReference type="Gene3D" id="3.10.180.10">
    <property type="entry name" value="2,3-Dihydroxybiphenyl 1,2-Dioxygenase, domain 1"/>
    <property type="match status" value="1"/>
</dbReference>
<dbReference type="Proteomes" id="UP001230220">
    <property type="component" value="Unassembled WGS sequence"/>
</dbReference>
<evidence type="ECO:0000313" key="1">
    <source>
        <dbReference type="EMBL" id="MDQ0361981.1"/>
    </source>
</evidence>
<dbReference type="InterPro" id="IPR029068">
    <property type="entry name" value="Glyas_Bleomycin-R_OHBP_Dase"/>
</dbReference>
<protein>
    <submittedName>
        <fullName evidence="1">PhnB protein</fullName>
    </submittedName>
</protein>
<organism evidence="1 2">
    <name type="scientific">Breznakia pachnodae</name>
    <dbReference type="NCBI Taxonomy" id="265178"/>
    <lineage>
        <taxon>Bacteria</taxon>
        <taxon>Bacillati</taxon>
        <taxon>Bacillota</taxon>
        <taxon>Erysipelotrichia</taxon>
        <taxon>Erysipelotrichales</taxon>
        <taxon>Erysipelotrichaceae</taxon>
        <taxon>Breznakia</taxon>
    </lineage>
</organism>
<comment type="caution">
    <text evidence="1">The sequence shown here is derived from an EMBL/GenBank/DDBJ whole genome shotgun (WGS) entry which is preliminary data.</text>
</comment>
<keyword evidence="2" id="KW-1185">Reference proteome</keyword>
<reference evidence="1 2" key="1">
    <citation type="submission" date="2023-07" db="EMBL/GenBank/DDBJ databases">
        <title>Genomic Encyclopedia of Type Strains, Phase IV (KMG-IV): sequencing the most valuable type-strain genomes for metagenomic binning, comparative biology and taxonomic classification.</title>
        <authorList>
            <person name="Goeker M."/>
        </authorList>
    </citation>
    <scope>NUCLEOTIDE SEQUENCE [LARGE SCALE GENOMIC DNA]</scope>
    <source>
        <strain evidence="1 2">DSM 16784</strain>
    </source>
</reference>
<dbReference type="SUPFAM" id="SSF54593">
    <property type="entry name" value="Glyoxalase/Bleomycin resistance protein/Dihydroxybiphenyl dioxygenase"/>
    <property type="match status" value="1"/>
</dbReference>
<accession>A0ABU0E4Z5</accession>